<feature type="compositionally biased region" description="Low complexity" evidence="3">
    <location>
        <begin position="312"/>
        <end position="326"/>
    </location>
</feature>
<dbReference type="Pfam" id="PF12799">
    <property type="entry name" value="LRR_4"/>
    <property type="match status" value="1"/>
</dbReference>
<name>A0A8B6BI57_MYTGA</name>
<feature type="compositionally biased region" description="Polar residues" evidence="3">
    <location>
        <begin position="327"/>
        <end position="338"/>
    </location>
</feature>
<dbReference type="PANTHER" id="PTHR22708">
    <property type="entry name" value="LEUCINE-RICH REPEAT-CONTAINING PROTEIN 56"/>
    <property type="match status" value="1"/>
</dbReference>
<dbReference type="PANTHER" id="PTHR22708:SF0">
    <property type="entry name" value="LEUCINE-RICH REPEAT-CONTAINING PROTEIN 56"/>
    <property type="match status" value="1"/>
</dbReference>
<dbReference type="InterPro" id="IPR040091">
    <property type="entry name" value="LRRC56"/>
</dbReference>
<feature type="region of interest" description="Disordered" evidence="3">
    <location>
        <begin position="509"/>
        <end position="638"/>
    </location>
</feature>
<sequence length="638" mass="70295">MAVAQDSLYYRLQSMNSSLQGRPESALGARGVQITEFKESRINPEPIVLEDSEVLMEQYLSPGKLKSLTGIQNLDDVRSLELKVDTSDTSLGNFGSLLPCLTQLKLSNSCIPYIRDLGSSLRTIQILWMSRCGLLELDGISSMISLTEVYLSYNEISDISPISMLDNLQILDLEGNNVEDISQVQFLGMCTQLNRLTLESNPVCVAPSPDSEQEDYDYRQAVKKVVPQLCYLDDEVLTLEASPTKKTNVFDADWAYLEELQNDLNLKDDSDDNESSGPPSRPGSASLRPTTGYRPGTVLRPGTGFRPATGSRRPATTIGARAATARPNSSGNRPNTDGTAVLTDDSVSDLTLGKVVCGNPSKALIARRKYNQPKEATQVKLFPQYQHTTEHTFDLPPEDERDREEITSELIEWKKLHEKRMEKIKESRVPQVLVINHDEHDDAISLSGDEDEVTTDEELDDFMEGITKIEQANQTVSNPRRVGSGGERKQISPTQLAESLEIDRQFSDPTINQHPLEPPQPIPPIKSSQISPMRGSSPPVLGRIPSRSSVPSGEGRPVHPARSNLSSLVGSSLSPAFENRRPIGAIDTSKPMTHSPPVIPLHRPGTANAVLQPSSTQHRIRRQLPQVPGLPSKPPLPR</sequence>
<feature type="compositionally biased region" description="Low complexity" evidence="3">
    <location>
        <begin position="563"/>
        <end position="574"/>
    </location>
</feature>
<dbReference type="PROSITE" id="PS51450">
    <property type="entry name" value="LRR"/>
    <property type="match status" value="2"/>
</dbReference>
<gene>
    <name evidence="4" type="ORF">MGAL_10B073470</name>
</gene>
<dbReference type="OrthoDB" id="676979at2759"/>
<feature type="compositionally biased region" description="Low complexity" evidence="3">
    <location>
        <begin position="275"/>
        <end position="289"/>
    </location>
</feature>
<dbReference type="SUPFAM" id="SSF52058">
    <property type="entry name" value="L domain-like"/>
    <property type="match status" value="1"/>
</dbReference>
<evidence type="ECO:0000256" key="2">
    <source>
        <dbReference type="ARBA" id="ARBA00022737"/>
    </source>
</evidence>
<keyword evidence="5" id="KW-1185">Reference proteome</keyword>
<feature type="region of interest" description="Disordered" evidence="3">
    <location>
        <begin position="265"/>
        <end position="341"/>
    </location>
</feature>
<reference evidence="4" key="1">
    <citation type="submission" date="2018-11" db="EMBL/GenBank/DDBJ databases">
        <authorList>
            <person name="Alioto T."/>
            <person name="Alioto T."/>
        </authorList>
    </citation>
    <scope>NUCLEOTIDE SEQUENCE</scope>
</reference>
<dbReference type="InterPro" id="IPR025875">
    <property type="entry name" value="Leu-rich_rpt_4"/>
</dbReference>
<dbReference type="Proteomes" id="UP000596742">
    <property type="component" value="Unassembled WGS sequence"/>
</dbReference>
<evidence type="ECO:0000256" key="1">
    <source>
        <dbReference type="ARBA" id="ARBA00022614"/>
    </source>
</evidence>
<accession>A0A8B6BI57</accession>
<dbReference type="EMBL" id="UYJE01000214">
    <property type="protein sequence ID" value="VDH91157.1"/>
    <property type="molecule type" value="Genomic_DNA"/>
</dbReference>
<evidence type="ECO:0008006" key="6">
    <source>
        <dbReference type="Google" id="ProtNLM"/>
    </source>
</evidence>
<organism evidence="4 5">
    <name type="scientific">Mytilus galloprovincialis</name>
    <name type="common">Mediterranean mussel</name>
    <dbReference type="NCBI Taxonomy" id="29158"/>
    <lineage>
        <taxon>Eukaryota</taxon>
        <taxon>Metazoa</taxon>
        <taxon>Spiralia</taxon>
        <taxon>Lophotrochozoa</taxon>
        <taxon>Mollusca</taxon>
        <taxon>Bivalvia</taxon>
        <taxon>Autobranchia</taxon>
        <taxon>Pteriomorphia</taxon>
        <taxon>Mytilida</taxon>
        <taxon>Mytiloidea</taxon>
        <taxon>Mytilidae</taxon>
        <taxon>Mytilinae</taxon>
        <taxon>Mytilus</taxon>
    </lineage>
</organism>
<evidence type="ECO:0000256" key="3">
    <source>
        <dbReference type="SAM" id="MobiDB-lite"/>
    </source>
</evidence>
<protein>
    <recommendedName>
        <fullName evidence="6">Leucine-rich repeat-containing protein 56</fullName>
    </recommendedName>
</protein>
<dbReference type="Gene3D" id="3.80.10.10">
    <property type="entry name" value="Ribonuclease Inhibitor"/>
    <property type="match status" value="1"/>
</dbReference>
<dbReference type="InterPro" id="IPR001611">
    <property type="entry name" value="Leu-rich_rpt"/>
</dbReference>
<evidence type="ECO:0000313" key="4">
    <source>
        <dbReference type="EMBL" id="VDH91157.1"/>
    </source>
</evidence>
<comment type="caution">
    <text evidence="4">The sequence shown here is derived from an EMBL/GenBank/DDBJ whole genome shotgun (WGS) entry which is preliminary data.</text>
</comment>
<feature type="region of interest" description="Disordered" evidence="3">
    <location>
        <begin position="471"/>
        <end position="495"/>
    </location>
</feature>
<proteinExistence type="predicted"/>
<keyword evidence="2" id="KW-0677">Repeat</keyword>
<keyword evidence="1" id="KW-0433">Leucine-rich repeat</keyword>
<dbReference type="InterPro" id="IPR032675">
    <property type="entry name" value="LRR_dom_sf"/>
</dbReference>
<dbReference type="AlphaFoldDB" id="A0A8B6BI57"/>
<evidence type="ECO:0000313" key="5">
    <source>
        <dbReference type="Proteomes" id="UP000596742"/>
    </source>
</evidence>